<keyword evidence="3" id="KW-1185">Reference proteome</keyword>
<dbReference type="Proteomes" id="UP000800092">
    <property type="component" value="Unassembled WGS sequence"/>
</dbReference>
<evidence type="ECO:0000313" key="2">
    <source>
        <dbReference type="EMBL" id="KAF2235296.1"/>
    </source>
</evidence>
<accession>A0A6A6HAX0</accession>
<protein>
    <submittedName>
        <fullName evidence="2">Uncharacterized protein</fullName>
    </submittedName>
</protein>
<dbReference type="OrthoDB" id="5336357at2759"/>
<feature type="compositionally biased region" description="Polar residues" evidence="1">
    <location>
        <begin position="10"/>
        <end position="21"/>
    </location>
</feature>
<dbReference type="AlphaFoldDB" id="A0A6A6HAX0"/>
<gene>
    <name evidence="2" type="ORF">EV356DRAFT_122603</name>
</gene>
<proteinExistence type="predicted"/>
<name>A0A6A6HAX0_VIRVR</name>
<evidence type="ECO:0000256" key="1">
    <source>
        <dbReference type="SAM" id="MobiDB-lite"/>
    </source>
</evidence>
<dbReference type="EMBL" id="ML991792">
    <property type="protein sequence ID" value="KAF2235296.1"/>
    <property type="molecule type" value="Genomic_DNA"/>
</dbReference>
<feature type="region of interest" description="Disordered" evidence="1">
    <location>
        <begin position="1"/>
        <end position="36"/>
    </location>
</feature>
<organism evidence="2 3">
    <name type="scientific">Viridothelium virens</name>
    <name type="common">Speckled blister lichen</name>
    <name type="synonym">Trypethelium virens</name>
    <dbReference type="NCBI Taxonomy" id="1048519"/>
    <lineage>
        <taxon>Eukaryota</taxon>
        <taxon>Fungi</taxon>
        <taxon>Dikarya</taxon>
        <taxon>Ascomycota</taxon>
        <taxon>Pezizomycotina</taxon>
        <taxon>Dothideomycetes</taxon>
        <taxon>Dothideomycetes incertae sedis</taxon>
        <taxon>Trypetheliales</taxon>
        <taxon>Trypetheliaceae</taxon>
        <taxon>Viridothelium</taxon>
    </lineage>
</organism>
<sequence>MTIKRKRSFSDFSPESNASTSSERHGSPSPTSPYGIEKALLALDGSYDADPWPTSRNVDAWQMSGRTMKRYRDNRPSEKIIHENTMHKLYDAQKRDPQPFSLPAIEPAVAENPILSAPQKSTLHAFWRLPAPSRHSPAWPIDQSQSVVLAHDTRCEDCDCSLRPTDMMDVDVDGQDVGHACHACQRKVCDRCAVTTEERLCLECAGHKMR</sequence>
<evidence type="ECO:0000313" key="3">
    <source>
        <dbReference type="Proteomes" id="UP000800092"/>
    </source>
</evidence>
<reference evidence="2" key="1">
    <citation type="journal article" date="2020" name="Stud. Mycol.">
        <title>101 Dothideomycetes genomes: a test case for predicting lifestyles and emergence of pathogens.</title>
        <authorList>
            <person name="Haridas S."/>
            <person name="Albert R."/>
            <person name="Binder M."/>
            <person name="Bloem J."/>
            <person name="Labutti K."/>
            <person name="Salamov A."/>
            <person name="Andreopoulos B."/>
            <person name="Baker S."/>
            <person name="Barry K."/>
            <person name="Bills G."/>
            <person name="Bluhm B."/>
            <person name="Cannon C."/>
            <person name="Castanera R."/>
            <person name="Culley D."/>
            <person name="Daum C."/>
            <person name="Ezra D."/>
            <person name="Gonzalez J."/>
            <person name="Henrissat B."/>
            <person name="Kuo A."/>
            <person name="Liang C."/>
            <person name="Lipzen A."/>
            <person name="Lutzoni F."/>
            <person name="Magnuson J."/>
            <person name="Mondo S."/>
            <person name="Nolan M."/>
            <person name="Ohm R."/>
            <person name="Pangilinan J."/>
            <person name="Park H.-J."/>
            <person name="Ramirez L."/>
            <person name="Alfaro M."/>
            <person name="Sun H."/>
            <person name="Tritt A."/>
            <person name="Yoshinaga Y."/>
            <person name="Zwiers L.-H."/>
            <person name="Turgeon B."/>
            <person name="Goodwin S."/>
            <person name="Spatafora J."/>
            <person name="Crous P."/>
            <person name="Grigoriev I."/>
        </authorList>
    </citation>
    <scope>NUCLEOTIDE SEQUENCE</scope>
    <source>
        <strain evidence="2">Tuck. ex Michener</strain>
    </source>
</reference>